<name>A0A1G2LKW7_9BACT</name>
<dbReference type="InterPro" id="IPR015797">
    <property type="entry name" value="NUDIX_hydrolase-like_dom_sf"/>
</dbReference>
<accession>A0A1G2LKW7</accession>
<dbReference type="InterPro" id="IPR000086">
    <property type="entry name" value="NUDIX_hydrolase_dom"/>
</dbReference>
<reference evidence="4 5" key="1">
    <citation type="journal article" date="2016" name="Nat. Commun.">
        <title>Thousands of microbial genomes shed light on interconnected biogeochemical processes in an aquifer system.</title>
        <authorList>
            <person name="Anantharaman K."/>
            <person name="Brown C.T."/>
            <person name="Hug L.A."/>
            <person name="Sharon I."/>
            <person name="Castelle C.J."/>
            <person name="Probst A.J."/>
            <person name="Thomas B.C."/>
            <person name="Singh A."/>
            <person name="Wilkins M.J."/>
            <person name="Karaoz U."/>
            <person name="Brodie E.L."/>
            <person name="Williams K.H."/>
            <person name="Hubbard S.S."/>
            <person name="Banfield J.F."/>
        </authorList>
    </citation>
    <scope>NUCLEOTIDE SEQUENCE [LARGE SCALE GENOMIC DNA]</scope>
</reference>
<proteinExistence type="predicted"/>
<dbReference type="AlphaFoldDB" id="A0A1G2LKW7"/>
<feature type="domain" description="Nudix hydrolase" evidence="3">
    <location>
        <begin position="1"/>
        <end position="132"/>
    </location>
</feature>
<organism evidence="4 5">
    <name type="scientific">Candidatus Sungbacteria bacterium RIFCSPLOWO2_02_FULL_48_13b</name>
    <dbReference type="NCBI Taxonomy" id="1802283"/>
    <lineage>
        <taxon>Bacteria</taxon>
        <taxon>Candidatus Sungiibacteriota</taxon>
    </lineage>
</organism>
<evidence type="ECO:0000259" key="3">
    <source>
        <dbReference type="PROSITE" id="PS51462"/>
    </source>
</evidence>
<dbReference type="PANTHER" id="PTHR43046:SF14">
    <property type="entry name" value="MUTT_NUDIX FAMILY PROTEIN"/>
    <property type="match status" value="1"/>
</dbReference>
<dbReference type="STRING" id="1802283.A3H71_01165"/>
<comment type="caution">
    <text evidence="4">The sequence shown here is derived from an EMBL/GenBank/DDBJ whole genome shotgun (WGS) entry which is preliminary data.</text>
</comment>
<protein>
    <recommendedName>
        <fullName evidence="3">Nudix hydrolase domain-containing protein</fullName>
    </recommendedName>
</protein>
<keyword evidence="2" id="KW-0378">Hydrolase</keyword>
<dbReference type="Proteomes" id="UP000179052">
    <property type="component" value="Unassembled WGS sequence"/>
</dbReference>
<dbReference type="Gene3D" id="3.90.79.10">
    <property type="entry name" value="Nucleoside Triphosphate Pyrophosphohydrolase"/>
    <property type="match status" value="1"/>
</dbReference>
<dbReference type="EMBL" id="MHQV01000008">
    <property type="protein sequence ID" value="OHA11499.1"/>
    <property type="molecule type" value="Genomic_DNA"/>
</dbReference>
<comment type="cofactor">
    <cofactor evidence="1">
        <name>Mg(2+)</name>
        <dbReference type="ChEBI" id="CHEBI:18420"/>
    </cofactor>
</comment>
<evidence type="ECO:0000256" key="1">
    <source>
        <dbReference type="ARBA" id="ARBA00001946"/>
    </source>
</evidence>
<dbReference type="SUPFAM" id="SSF55811">
    <property type="entry name" value="Nudix"/>
    <property type="match status" value="1"/>
</dbReference>
<dbReference type="PANTHER" id="PTHR43046">
    <property type="entry name" value="GDP-MANNOSE MANNOSYL HYDROLASE"/>
    <property type="match status" value="1"/>
</dbReference>
<sequence>MRITVGVLLEDLNKKLILQKRSDVEDIILPGKVTLFGGGIKSGESPAHAAIREMEEELSLHLDLSDISIWKTYKEAQGPGHLGYVFVARNIDGTKLQLHEGESIIYLSRGESLDHYNLGPVTRELIEEYWNY</sequence>
<dbReference type="Pfam" id="PF00293">
    <property type="entry name" value="NUDIX"/>
    <property type="match status" value="1"/>
</dbReference>
<evidence type="ECO:0000313" key="5">
    <source>
        <dbReference type="Proteomes" id="UP000179052"/>
    </source>
</evidence>
<evidence type="ECO:0000313" key="4">
    <source>
        <dbReference type="EMBL" id="OHA11499.1"/>
    </source>
</evidence>
<evidence type="ECO:0000256" key="2">
    <source>
        <dbReference type="ARBA" id="ARBA00022801"/>
    </source>
</evidence>
<dbReference type="PROSITE" id="PS51462">
    <property type="entry name" value="NUDIX"/>
    <property type="match status" value="1"/>
</dbReference>
<dbReference type="GO" id="GO:0016787">
    <property type="term" value="F:hydrolase activity"/>
    <property type="evidence" value="ECO:0007669"/>
    <property type="project" value="UniProtKB-KW"/>
</dbReference>
<gene>
    <name evidence="4" type="ORF">A3H71_01165</name>
</gene>